<dbReference type="InterPro" id="IPR005829">
    <property type="entry name" value="Sugar_transporter_CS"/>
</dbReference>
<reference evidence="8 9" key="1">
    <citation type="journal article" date="2018" name="PLoS Pathog.">
        <title>Evolution of structural diversity of trichothecenes, a family of toxins produced by plant pathogenic and entomopathogenic fungi.</title>
        <authorList>
            <person name="Proctor R.H."/>
            <person name="McCormick S.P."/>
            <person name="Kim H.S."/>
            <person name="Cardoza R.E."/>
            <person name="Stanley A.M."/>
            <person name="Lindo L."/>
            <person name="Kelly A."/>
            <person name="Brown D.W."/>
            <person name="Lee T."/>
            <person name="Vaughan M.M."/>
            <person name="Alexander N.J."/>
            <person name="Busman M."/>
            <person name="Gutierrez S."/>
        </authorList>
    </citation>
    <scope>NUCLEOTIDE SEQUENCE [LARGE SCALE GENOMIC DNA]</scope>
    <source>
        <strain evidence="8 9">NRRL 20695</strain>
    </source>
</reference>
<dbReference type="PROSITE" id="PS00216">
    <property type="entry name" value="SUGAR_TRANSPORT_1"/>
    <property type="match status" value="1"/>
</dbReference>
<feature type="transmembrane region" description="Helical" evidence="6">
    <location>
        <begin position="419"/>
        <end position="444"/>
    </location>
</feature>
<feature type="transmembrane region" description="Helical" evidence="6">
    <location>
        <begin position="94"/>
        <end position="112"/>
    </location>
</feature>
<feature type="transmembrane region" description="Helical" evidence="6">
    <location>
        <begin position="65"/>
        <end position="82"/>
    </location>
</feature>
<keyword evidence="2 6" id="KW-0812">Transmembrane</keyword>
<dbReference type="AlphaFoldDB" id="A0A395SHY8"/>
<feature type="transmembrane region" description="Helical" evidence="6">
    <location>
        <begin position="332"/>
        <end position="351"/>
    </location>
</feature>
<accession>A0A395SHY8</accession>
<dbReference type="InterPro" id="IPR036259">
    <property type="entry name" value="MFS_trans_sf"/>
</dbReference>
<feature type="transmembrane region" description="Helical" evidence="6">
    <location>
        <begin position="296"/>
        <end position="317"/>
    </location>
</feature>
<evidence type="ECO:0000256" key="2">
    <source>
        <dbReference type="ARBA" id="ARBA00022692"/>
    </source>
</evidence>
<feature type="transmembrane region" description="Helical" evidence="6">
    <location>
        <begin position="226"/>
        <end position="245"/>
    </location>
</feature>
<evidence type="ECO:0000256" key="1">
    <source>
        <dbReference type="ARBA" id="ARBA00004141"/>
    </source>
</evidence>
<proteinExistence type="predicted"/>
<evidence type="ECO:0000313" key="8">
    <source>
        <dbReference type="EMBL" id="RGP71702.1"/>
    </source>
</evidence>
<feature type="domain" description="Major facilitator superfamily (MFS) profile" evidence="7">
    <location>
        <begin position="27"/>
        <end position="538"/>
    </location>
</feature>
<evidence type="ECO:0000313" key="9">
    <source>
        <dbReference type="Proteomes" id="UP000266234"/>
    </source>
</evidence>
<evidence type="ECO:0000256" key="4">
    <source>
        <dbReference type="ARBA" id="ARBA00023136"/>
    </source>
</evidence>
<sequence>MGAKTLVLSDKSLSTKQEVPNLSVKSILLLLSINLIYFAQVANVVGSGALTRDIAAAVNDSSDSVWYTQTIAIFTAILGLPISQAADLWGRKIFLVLLTSFGFVGALIIAGASSSSTAVAGFAVTGISYGAQPLLHAIVSEVFARKYRPWVQGSVNVAASLGAIVGLLVGGALTRNDNHDGFRSYWYIVAGMYAFATIAVQLLYSPPPRALQIVYSRQEKIRSLDWVGYCLLTPALVLFCMSLAWLQNPYTWTDAHVIATFIIGTCLVIALIGYEVLIKKDGMFHHRLFRDRNFPLALGCIFVEGMVFFCANDYFAFQVSMFFSKDSLVTGAHYSIAFIALGISAVLSGLWCSRSKTVRVPTLAAFLSFVLFNILMATISQTTTSAQIWFFPIFLGFGLGMCLPALVTAAHFSTPQELVAITSGLMISMRSLGGSVSLAVYNAIFHHGLSSNLAPKIADAVLPLGFPETELPQLITALVSNNETAVQQLRGISPTIIVAGHDGLLEAYRIGFRGVWVTTACLSLAAGIAALLIRDPTDNFTAQVDAPIVLNRVAEDNTQGSMVTLYRMS</sequence>
<feature type="transmembrane region" description="Helical" evidence="6">
    <location>
        <begin position="26"/>
        <end position="45"/>
    </location>
</feature>
<keyword evidence="5" id="KW-0325">Glycoprotein</keyword>
<feature type="transmembrane region" description="Helical" evidence="6">
    <location>
        <begin position="388"/>
        <end position="407"/>
    </location>
</feature>
<feature type="transmembrane region" description="Helical" evidence="6">
    <location>
        <begin position="155"/>
        <end position="173"/>
    </location>
</feature>
<organism evidence="8 9">
    <name type="scientific">Fusarium longipes</name>
    <dbReference type="NCBI Taxonomy" id="694270"/>
    <lineage>
        <taxon>Eukaryota</taxon>
        <taxon>Fungi</taxon>
        <taxon>Dikarya</taxon>
        <taxon>Ascomycota</taxon>
        <taxon>Pezizomycotina</taxon>
        <taxon>Sordariomycetes</taxon>
        <taxon>Hypocreomycetidae</taxon>
        <taxon>Hypocreales</taxon>
        <taxon>Nectriaceae</taxon>
        <taxon>Fusarium</taxon>
    </lineage>
</organism>
<keyword evidence="9" id="KW-1185">Reference proteome</keyword>
<keyword evidence="4 6" id="KW-0472">Membrane</keyword>
<name>A0A395SHY8_9HYPO</name>
<evidence type="ECO:0000256" key="3">
    <source>
        <dbReference type="ARBA" id="ARBA00022989"/>
    </source>
</evidence>
<dbReference type="InterPro" id="IPR011701">
    <property type="entry name" value="MFS"/>
</dbReference>
<dbReference type="Proteomes" id="UP000266234">
    <property type="component" value="Unassembled WGS sequence"/>
</dbReference>
<gene>
    <name evidence="8" type="ORF">FLONG3_7006</name>
</gene>
<dbReference type="InterPro" id="IPR020846">
    <property type="entry name" value="MFS_dom"/>
</dbReference>
<dbReference type="GO" id="GO:0022857">
    <property type="term" value="F:transmembrane transporter activity"/>
    <property type="evidence" value="ECO:0007669"/>
    <property type="project" value="InterPro"/>
</dbReference>
<dbReference type="PROSITE" id="PS50850">
    <property type="entry name" value="MFS"/>
    <property type="match status" value="1"/>
</dbReference>
<dbReference type="PANTHER" id="PTHR23501">
    <property type="entry name" value="MAJOR FACILITATOR SUPERFAMILY"/>
    <property type="match status" value="1"/>
</dbReference>
<feature type="transmembrane region" description="Helical" evidence="6">
    <location>
        <begin position="514"/>
        <end position="533"/>
    </location>
</feature>
<dbReference type="PANTHER" id="PTHR23501:SF195">
    <property type="entry name" value="PEP5"/>
    <property type="match status" value="1"/>
</dbReference>
<evidence type="ECO:0000256" key="6">
    <source>
        <dbReference type="SAM" id="Phobius"/>
    </source>
</evidence>
<dbReference type="OrthoDB" id="2587356at2759"/>
<feature type="transmembrane region" description="Helical" evidence="6">
    <location>
        <begin position="363"/>
        <end position="382"/>
    </location>
</feature>
<protein>
    <recommendedName>
        <fullName evidence="7">Major facilitator superfamily (MFS) profile domain-containing protein</fullName>
    </recommendedName>
</protein>
<feature type="transmembrane region" description="Helical" evidence="6">
    <location>
        <begin position="185"/>
        <end position="205"/>
    </location>
</feature>
<comment type="caution">
    <text evidence="8">The sequence shown here is derived from an EMBL/GenBank/DDBJ whole genome shotgun (WGS) entry which is preliminary data.</text>
</comment>
<feature type="transmembrane region" description="Helical" evidence="6">
    <location>
        <begin position="118"/>
        <end position="143"/>
    </location>
</feature>
<comment type="subcellular location">
    <subcellularLocation>
        <location evidence="1">Membrane</location>
        <topology evidence="1">Multi-pass membrane protein</topology>
    </subcellularLocation>
</comment>
<dbReference type="SUPFAM" id="SSF103473">
    <property type="entry name" value="MFS general substrate transporter"/>
    <property type="match status" value="1"/>
</dbReference>
<dbReference type="GO" id="GO:0005886">
    <property type="term" value="C:plasma membrane"/>
    <property type="evidence" value="ECO:0007669"/>
    <property type="project" value="TreeGrafter"/>
</dbReference>
<evidence type="ECO:0000259" key="7">
    <source>
        <dbReference type="PROSITE" id="PS50850"/>
    </source>
</evidence>
<evidence type="ECO:0000256" key="5">
    <source>
        <dbReference type="ARBA" id="ARBA00023180"/>
    </source>
</evidence>
<dbReference type="Gene3D" id="1.20.1250.20">
    <property type="entry name" value="MFS general substrate transporter like domains"/>
    <property type="match status" value="1"/>
</dbReference>
<dbReference type="Pfam" id="PF07690">
    <property type="entry name" value="MFS_1"/>
    <property type="match status" value="1"/>
</dbReference>
<feature type="transmembrane region" description="Helical" evidence="6">
    <location>
        <begin position="257"/>
        <end position="276"/>
    </location>
</feature>
<dbReference type="EMBL" id="PXOG01000155">
    <property type="protein sequence ID" value="RGP71702.1"/>
    <property type="molecule type" value="Genomic_DNA"/>
</dbReference>
<keyword evidence="3 6" id="KW-1133">Transmembrane helix</keyword>